<name>A0A2R6RKR5_ACTCC</name>
<dbReference type="AlphaFoldDB" id="A0A2R6RKR5"/>
<sequence>MEGGCLAFTTASAHPSPTRFFNSNDKSIPTCTLYCYSQSQGRSKPLSVGASNKGFFIRNQSVSSNYTAPSRMPKLEELDINNALLRQRIVFLGSQVTDELADLVISQLLFLGAEDEKKDIKLFINSPGGSVTAGLGMYDAMKACKPDVSTINMGLAASMGAFLLATGAKGKRLCMPNARVMIHQPMGPARGTIPEMTIQLKELGYLKVRLEKILSRVTGQPREQIAADTVLDNFMNAWESKEYGLVDEVINDGKLELVAPIVDATPPPKTKLWHLWKAEGGKDKRRNFPSEEKLLQNGNGVGSGIGEEKGLEQEKVTT</sequence>
<dbReference type="FunCoup" id="A0A2R6RKR5">
    <property type="interactions" value="1524"/>
</dbReference>
<feature type="region of interest" description="Disordered" evidence="9">
    <location>
        <begin position="282"/>
        <end position="318"/>
    </location>
</feature>
<evidence type="ECO:0000313" key="11">
    <source>
        <dbReference type="Proteomes" id="UP000241394"/>
    </source>
</evidence>
<comment type="caution">
    <text evidence="10">The sequence shown here is derived from an EMBL/GenBank/DDBJ whole genome shotgun (WGS) entry which is preliminary data.</text>
</comment>
<evidence type="ECO:0000256" key="3">
    <source>
        <dbReference type="ARBA" id="ARBA00022801"/>
    </source>
</evidence>
<dbReference type="PRINTS" id="PR00127">
    <property type="entry name" value="CLPPROTEASEP"/>
</dbReference>
<feature type="active site" evidence="6">
    <location>
        <position position="183"/>
    </location>
</feature>
<evidence type="ECO:0000256" key="2">
    <source>
        <dbReference type="ARBA" id="ARBA00022670"/>
    </source>
</evidence>
<dbReference type="PROSITE" id="PS00381">
    <property type="entry name" value="CLP_PROTEASE_SER"/>
    <property type="match status" value="1"/>
</dbReference>
<accession>A0A2R6RKR5</accession>
<proteinExistence type="inferred from homology"/>
<protein>
    <recommendedName>
        <fullName evidence="8">ATP-dependent Clp protease proteolytic subunit</fullName>
        <ecNumber evidence="7">3.4.21.92</ecNumber>
    </recommendedName>
</protein>
<dbReference type="HAMAP" id="MF_00444">
    <property type="entry name" value="ClpP"/>
    <property type="match status" value="1"/>
</dbReference>
<feature type="active site" evidence="5">
    <location>
        <position position="158"/>
    </location>
</feature>
<evidence type="ECO:0000256" key="9">
    <source>
        <dbReference type="SAM" id="MobiDB-lite"/>
    </source>
</evidence>
<dbReference type="PROSITE" id="PS00382">
    <property type="entry name" value="CLP_PROTEASE_HIS"/>
    <property type="match status" value="1"/>
</dbReference>
<dbReference type="InterPro" id="IPR018215">
    <property type="entry name" value="ClpP_Ser_AS"/>
</dbReference>
<dbReference type="SUPFAM" id="SSF52096">
    <property type="entry name" value="ClpP/crotonase"/>
    <property type="match status" value="1"/>
</dbReference>
<dbReference type="EC" id="3.4.21.92" evidence="7"/>
<dbReference type="Proteomes" id="UP000241394">
    <property type="component" value="Chromosome LG5"/>
</dbReference>
<dbReference type="Gramene" id="PSS30613">
    <property type="protein sequence ID" value="PSS30613"/>
    <property type="gene ID" value="CEY00_Acc05899"/>
</dbReference>
<dbReference type="GO" id="GO:0009368">
    <property type="term" value="C:endopeptidase Clp complex"/>
    <property type="evidence" value="ECO:0007669"/>
    <property type="project" value="TreeGrafter"/>
</dbReference>
<dbReference type="PANTHER" id="PTHR10381">
    <property type="entry name" value="ATP-DEPENDENT CLP PROTEASE PROTEOLYTIC SUBUNIT"/>
    <property type="match status" value="1"/>
</dbReference>
<keyword evidence="4 7" id="KW-0720">Serine protease</keyword>
<evidence type="ECO:0000256" key="6">
    <source>
        <dbReference type="PROSITE-ProRule" id="PRU10086"/>
    </source>
</evidence>
<dbReference type="Gene3D" id="3.90.226.10">
    <property type="entry name" value="2-enoyl-CoA Hydratase, Chain A, domain 1"/>
    <property type="match status" value="1"/>
</dbReference>
<reference evidence="10 11" key="1">
    <citation type="submission" date="2017-07" db="EMBL/GenBank/DDBJ databases">
        <title>An improved, manually edited Actinidia chinensis var. chinensis (kiwifruit) genome highlights the challenges associated with draft genomes and gene prediction in plants.</title>
        <authorList>
            <person name="Pilkington S."/>
            <person name="Crowhurst R."/>
            <person name="Hilario E."/>
            <person name="Nardozza S."/>
            <person name="Fraser L."/>
            <person name="Peng Y."/>
            <person name="Gunaseelan K."/>
            <person name="Simpson R."/>
            <person name="Tahir J."/>
            <person name="Deroles S."/>
            <person name="Templeton K."/>
            <person name="Luo Z."/>
            <person name="Davy M."/>
            <person name="Cheng C."/>
            <person name="Mcneilage M."/>
            <person name="Scaglione D."/>
            <person name="Liu Y."/>
            <person name="Zhang Q."/>
            <person name="Datson P."/>
            <person name="De Silva N."/>
            <person name="Gardiner S."/>
            <person name="Bassett H."/>
            <person name="Chagne D."/>
            <person name="Mccallum J."/>
            <person name="Dzierzon H."/>
            <person name="Deng C."/>
            <person name="Wang Y.-Y."/>
            <person name="Barron N."/>
            <person name="Manako K."/>
            <person name="Bowen J."/>
            <person name="Foster T."/>
            <person name="Erridge Z."/>
            <person name="Tiffin H."/>
            <person name="Waite C."/>
            <person name="Davies K."/>
            <person name="Grierson E."/>
            <person name="Laing W."/>
            <person name="Kirk R."/>
            <person name="Chen X."/>
            <person name="Wood M."/>
            <person name="Montefiori M."/>
            <person name="Brummell D."/>
            <person name="Schwinn K."/>
            <person name="Catanach A."/>
            <person name="Fullerton C."/>
            <person name="Li D."/>
            <person name="Meiyalaghan S."/>
            <person name="Nieuwenhuizen N."/>
            <person name="Read N."/>
            <person name="Prakash R."/>
            <person name="Hunter D."/>
            <person name="Zhang H."/>
            <person name="Mckenzie M."/>
            <person name="Knabel M."/>
            <person name="Harris A."/>
            <person name="Allan A."/>
            <person name="Chen A."/>
            <person name="Janssen B."/>
            <person name="Plunkett B."/>
            <person name="Dwamena C."/>
            <person name="Voogd C."/>
            <person name="Leif D."/>
            <person name="Lafferty D."/>
            <person name="Souleyre E."/>
            <person name="Varkonyi-Gasic E."/>
            <person name="Gambi F."/>
            <person name="Hanley J."/>
            <person name="Yao J.-L."/>
            <person name="Cheung J."/>
            <person name="David K."/>
            <person name="Warren B."/>
            <person name="Marsh K."/>
            <person name="Snowden K."/>
            <person name="Lin-Wang K."/>
            <person name="Brian L."/>
            <person name="Martinez-Sanchez M."/>
            <person name="Wang M."/>
            <person name="Ileperuma N."/>
            <person name="Macnee N."/>
            <person name="Campin R."/>
            <person name="Mcatee P."/>
            <person name="Drummond R."/>
            <person name="Espley R."/>
            <person name="Ireland H."/>
            <person name="Wu R."/>
            <person name="Atkinson R."/>
            <person name="Karunairetnam S."/>
            <person name="Bulley S."/>
            <person name="Chunkath S."/>
            <person name="Hanley Z."/>
            <person name="Storey R."/>
            <person name="Thrimawithana A."/>
            <person name="Thomson S."/>
            <person name="David C."/>
            <person name="Testolin R."/>
        </authorList>
    </citation>
    <scope>NUCLEOTIDE SEQUENCE [LARGE SCALE GENOMIC DNA]</scope>
    <source>
        <strain evidence="11">cv. Red5</strain>
        <tissue evidence="10">Young leaf</tissue>
    </source>
</reference>
<evidence type="ECO:0000256" key="1">
    <source>
        <dbReference type="ARBA" id="ARBA00007039"/>
    </source>
</evidence>
<dbReference type="GO" id="GO:0006515">
    <property type="term" value="P:protein quality control for misfolded or incompletely synthesized proteins"/>
    <property type="evidence" value="ECO:0007669"/>
    <property type="project" value="TreeGrafter"/>
</dbReference>
<organism evidence="10 11">
    <name type="scientific">Actinidia chinensis var. chinensis</name>
    <name type="common">Chinese soft-hair kiwi</name>
    <dbReference type="NCBI Taxonomy" id="1590841"/>
    <lineage>
        <taxon>Eukaryota</taxon>
        <taxon>Viridiplantae</taxon>
        <taxon>Streptophyta</taxon>
        <taxon>Embryophyta</taxon>
        <taxon>Tracheophyta</taxon>
        <taxon>Spermatophyta</taxon>
        <taxon>Magnoliopsida</taxon>
        <taxon>eudicotyledons</taxon>
        <taxon>Gunneridae</taxon>
        <taxon>Pentapetalae</taxon>
        <taxon>asterids</taxon>
        <taxon>Ericales</taxon>
        <taxon>Actinidiaceae</taxon>
        <taxon>Actinidia</taxon>
    </lineage>
</organism>
<dbReference type="CDD" id="cd07017">
    <property type="entry name" value="S14_ClpP_2"/>
    <property type="match status" value="1"/>
</dbReference>
<dbReference type="GO" id="GO:0009532">
    <property type="term" value="C:plastid stroma"/>
    <property type="evidence" value="ECO:0007669"/>
    <property type="project" value="UniProtKB-ARBA"/>
</dbReference>
<evidence type="ECO:0000256" key="4">
    <source>
        <dbReference type="ARBA" id="ARBA00022825"/>
    </source>
</evidence>
<dbReference type="InParanoid" id="A0A2R6RKR5"/>
<dbReference type="GO" id="GO:0004252">
    <property type="term" value="F:serine-type endopeptidase activity"/>
    <property type="evidence" value="ECO:0007669"/>
    <property type="project" value="UniProtKB-EC"/>
</dbReference>
<feature type="compositionally biased region" description="Basic and acidic residues" evidence="9">
    <location>
        <begin position="306"/>
        <end position="318"/>
    </location>
</feature>
<dbReference type="OrthoDB" id="2017408at2759"/>
<dbReference type="Pfam" id="PF00574">
    <property type="entry name" value="CLP_protease"/>
    <property type="match status" value="1"/>
</dbReference>
<evidence type="ECO:0000313" key="10">
    <source>
        <dbReference type="EMBL" id="PSS30613.1"/>
    </source>
</evidence>
<keyword evidence="2 7" id="KW-0645">Protease</keyword>
<comment type="similarity">
    <text evidence="1 8">Belongs to the peptidase S14 family.</text>
</comment>
<keyword evidence="11" id="KW-1185">Reference proteome</keyword>
<evidence type="ECO:0000256" key="8">
    <source>
        <dbReference type="RuleBase" id="RU003567"/>
    </source>
</evidence>
<dbReference type="GO" id="GO:0051117">
    <property type="term" value="F:ATPase binding"/>
    <property type="evidence" value="ECO:0007669"/>
    <property type="project" value="TreeGrafter"/>
</dbReference>
<dbReference type="EMBL" id="NKQK01000005">
    <property type="protein sequence ID" value="PSS30613.1"/>
    <property type="molecule type" value="Genomic_DNA"/>
</dbReference>
<dbReference type="InterPro" id="IPR001907">
    <property type="entry name" value="ClpP"/>
</dbReference>
<dbReference type="InterPro" id="IPR033135">
    <property type="entry name" value="ClpP_His_AS"/>
</dbReference>
<feature type="compositionally biased region" description="Basic and acidic residues" evidence="9">
    <location>
        <begin position="282"/>
        <end position="294"/>
    </location>
</feature>
<evidence type="ECO:0000256" key="5">
    <source>
        <dbReference type="PROSITE-ProRule" id="PRU10085"/>
    </source>
</evidence>
<dbReference type="GO" id="GO:0004176">
    <property type="term" value="F:ATP-dependent peptidase activity"/>
    <property type="evidence" value="ECO:0007669"/>
    <property type="project" value="InterPro"/>
</dbReference>
<dbReference type="STRING" id="1590841.A0A2R6RKR5"/>
<dbReference type="InterPro" id="IPR029045">
    <property type="entry name" value="ClpP/crotonase-like_dom_sf"/>
</dbReference>
<gene>
    <name evidence="10" type="ORF">CEY00_Acc05899</name>
</gene>
<dbReference type="PANTHER" id="PTHR10381:SF50">
    <property type="entry name" value="ATP-DEPENDENT CLP PROTEASE PROTEOLYTIC SUBUNIT 3, CHLOROPLASTIC"/>
    <property type="match status" value="1"/>
</dbReference>
<reference evidence="11" key="2">
    <citation type="journal article" date="2018" name="BMC Genomics">
        <title>A manually annotated Actinidia chinensis var. chinensis (kiwifruit) genome highlights the challenges associated with draft genomes and gene prediction in plants.</title>
        <authorList>
            <person name="Pilkington S.M."/>
            <person name="Crowhurst R."/>
            <person name="Hilario E."/>
            <person name="Nardozza S."/>
            <person name="Fraser L."/>
            <person name="Peng Y."/>
            <person name="Gunaseelan K."/>
            <person name="Simpson R."/>
            <person name="Tahir J."/>
            <person name="Deroles S.C."/>
            <person name="Templeton K."/>
            <person name="Luo Z."/>
            <person name="Davy M."/>
            <person name="Cheng C."/>
            <person name="McNeilage M."/>
            <person name="Scaglione D."/>
            <person name="Liu Y."/>
            <person name="Zhang Q."/>
            <person name="Datson P."/>
            <person name="De Silva N."/>
            <person name="Gardiner S.E."/>
            <person name="Bassett H."/>
            <person name="Chagne D."/>
            <person name="McCallum J."/>
            <person name="Dzierzon H."/>
            <person name="Deng C."/>
            <person name="Wang Y.Y."/>
            <person name="Barron L."/>
            <person name="Manako K."/>
            <person name="Bowen J."/>
            <person name="Foster T.M."/>
            <person name="Erridge Z.A."/>
            <person name="Tiffin H."/>
            <person name="Waite C.N."/>
            <person name="Davies K.M."/>
            <person name="Grierson E.P."/>
            <person name="Laing W.A."/>
            <person name="Kirk R."/>
            <person name="Chen X."/>
            <person name="Wood M."/>
            <person name="Montefiori M."/>
            <person name="Brummell D.A."/>
            <person name="Schwinn K.E."/>
            <person name="Catanach A."/>
            <person name="Fullerton C."/>
            <person name="Li D."/>
            <person name="Meiyalaghan S."/>
            <person name="Nieuwenhuizen N."/>
            <person name="Read N."/>
            <person name="Prakash R."/>
            <person name="Hunter D."/>
            <person name="Zhang H."/>
            <person name="McKenzie M."/>
            <person name="Knabel M."/>
            <person name="Harris A."/>
            <person name="Allan A.C."/>
            <person name="Gleave A."/>
            <person name="Chen A."/>
            <person name="Janssen B.J."/>
            <person name="Plunkett B."/>
            <person name="Ampomah-Dwamena C."/>
            <person name="Voogd C."/>
            <person name="Leif D."/>
            <person name="Lafferty D."/>
            <person name="Souleyre E.J.F."/>
            <person name="Varkonyi-Gasic E."/>
            <person name="Gambi F."/>
            <person name="Hanley J."/>
            <person name="Yao J.L."/>
            <person name="Cheung J."/>
            <person name="David K.M."/>
            <person name="Warren B."/>
            <person name="Marsh K."/>
            <person name="Snowden K.C."/>
            <person name="Lin-Wang K."/>
            <person name="Brian L."/>
            <person name="Martinez-Sanchez M."/>
            <person name="Wang M."/>
            <person name="Ileperuma N."/>
            <person name="Macnee N."/>
            <person name="Campin R."/>
            <person name="McAtee P."/>
            <person name="Drummond R.S.M."/>
            <person name="Espley R.V."/>
            <person name="Ireland H.S."/>
            <person name="Wu R."/>
            <person name="Atkinson R.G."/>
            <person name="Karunairetnam S."/>
            <person name="Bulley S."/>
            <person name="Chunkath S."/>
            <person name="Hanley Z."/>
            <person name="Storey R."/>
            <person name="Thrimawithana A.H."/>
            <person name="Thomson S."/>
            <person name="David C."/>
            <person name="Testolin R."/>
            <person name="Huang H."/>
            <person name="Hellens R.P."/>
            <person name="Schaffer R.J."/>
        </authorList>
    </citation>
    <scope>NUCLEOTIDE SEQUENCE [LARGE SCALE GENOMIC DNA]</scope>
    <source>
        <strain evidence="11">cv. Red5</strain>
    </source>
</reference>
<dbReference type="InterPro" id="IPR023562">
    <property type="entry name" value="ClpP/TepA"/>
</dbReference>
<keyword evidence="3 7" id="KW-0378">Hydrolase</keyword>
<evidence type="ECO:0000256" key="7">
    <source>
        <dbReference type="RuleBase" id="RU000549"/>
    </source>
</evidence>
<dbReference type="OMA" id="TKVWDLW"/>